<dbReference type="InterPro" id="IPR026444">
    <property type="entry name" value="Secre_tail"/>
</dbReference>
<dbReference type="EMBL" id="VSSQ01000065">
    <property type="protein sequence ID" value="MPL72383.1"/>
    <property type="molecule type" value="Genomic_DNA"/>
</dbReference>
<dbReference type="SUPFAM" id="SSF101967">
    <property type="entry name" value="Adhesin YadA, collagen-binding domain"/>
    <property type="match status" value="1"/>
</dbReference>
<accession>A0A644TZG6</accession>
<sequence length="394" mass="40861">MKKTLTIIAAVALAIYLNPQAIKAQTCATCPGNTVTGASASALGSNNTVSGTNSAAIGNNNNISSFSSIVIGSYSNVYTGNSTIIGGGSTINNGCSESYIFGNGSVIGNSNCMLIGHRLQSAAGSQIILGSGPGGGFLTSNKMHSLAVGFLSTVPTFFVGESPSSIRTGKVSIGNTTDPQAKLHIRADAAEDASLLLEATGTNKISSFIMAGGQAYLGTASNNHSLSFVTGGTNTRMFINAANGNIGIGSEEPVARLQVKDGDIFVEDINRGIIMKSPDGNCWRGVLNNSGQLEFTLLPDCNMVTGSSVKQDVNPGVVVRPNPASGFLMVDISAAGEHRFTAYKLLDSAGKEVISGKIEQLSTRIEMGSVKNGIYFLHLSGENSFWSEKVIIRQ</sequence>
<protein>
    <recommendedName>
        <fullName evidence="1">Secretion system C-terminal sorting domain-containing protein</fullName>
    </recommendedName>
</protein>
<dbReference type="AlphaFoldDB" id="A0A644TZG6"/>
<dbReference type="InterPro" id="IPR011049">
    <property type="entry name" value="Serralysin-like_metalloprot_C"/>
</dbReference>
<evidence type="ECO:0000259" key="1">
    <source>
        <dbReference type="Pfam" id="PF18962"/>
    </source>
</evidence>
<name>A0A644TZG6_9ZZZZ</name>
<proteinExistence type="predicted"/>
<comment type="caution">
    <text evidence="2">The sequence shown here is derived from an EMBL/GenBank/DDBJ whole genome shotgun (WGS) entry which is preliminary data.</text>
</comment>
<dbReference type="Gene3D" id="2.150.10.10">
    <property type="entry name" value="Serralysin-like metalloprotease, C-terminal"/>
    <property type="match status" value="1"/>
</dbReference>
<feature type="domain" description="Secretion system C-terminal sorting" evidence="1">
    <location>
        <begin position="321"/>
        <end position="392"/>
    </location>
</feature>
<reference evidence="2" key="1">
    <citation type="submission" date="2019-08" db="EMBL/GenBank/DDBJ databases">
        <authorList>
            <person name="Kucharzyk K."/>
            <person name="Murdoch R.W."/>
            <person name="Higgins S."/>
            <person name="Loffler F."/>
        </authorList>
    </citation>
    <scope>NUCLEOTIDE SEQUENCE</scope>
</reference>
<dbReference type="Pfam" id="PF18962">
    <property type="entry name" value="Por_Secre_tail"/>
    <property type="match status" value="1"/>
</dbReference>
<gene>
    <name evidence="2" type="ORF">SDC9_18166</name>
</gene>
<organism evidence="2">
    <name type="scientific">bioreactor metagenome</name>
    <dbReference type="NCBI Taxonomy" id="1076179"/>
    <lineage>
        <taxon>unclassified sequences</taxon>
        <taxon>metagenomes</taxon>
        <taxon>ecological metagenomes</taxon>
    </lineage>
</organism>
<evidence type="ECO:0000313" key="2">
    <source>
        <dbReference type="EMBL" id="MPL72383.1"/>
    </source>
</evidence>
<dbReference type="NCBIfam" id="TIGR04183">
    <property type="entry name" value="Por_Secre_tail"/>
    <property type="match status" value="1"/>
</dbReference>